<protein>
    <submittedName>
        <fullName evidence="2">Uncharacterized protein</fullName>
    </submittedName>
</protein>
<evidence type="ECO:0000313" key="2">
    <source>
        <dbReference type="EMBL" id="CAD9150777.1"/>
    </source>
</evidence>
<accession>A0A6U4XLZ5</accession>
<organism evidence="2">
    <name type="scientific">Neobodo designis</name>
    <name type="common">Flagellated protozoan</name>
    <name type="synonym">Bodo designis</name>
    <dbReference type="NCBI Taxonomy" id="312471"/>
    <lineage>
        <taxon>Eukaryota</taxon>
        <taxon>Discoba</taxon>
        <taxon>Euglenozoa</taxon>
        <taxon>Kinetoplastea</taxon>
        <taxon>Metakinetoplastina</taxon>
        <taxon>Neobodonida</taxon>
        <taxon>Neobodo</taxon>
    </lineage>
</organism>
<dbReference type="AlphaFoldDB" id="A0A6U4XLZ5"/>
<dbReference type="EMBL" id="HBGF01048938">
    <property type="protein sequence ID" value="CAD9150777.1"/>
    <property type="molecule type" value="Transcribed_RNA"/>
</dbReference>
<gene>
    <name evidence="2" type="ORF">NDES1114_LOCUS32701</name>
    <name evidence="3" type="ORF">NDES1114_LOCUS32702</name>
</gene>
<feature type="region of interest" description="Disordered" evidence="1">
    <location>
        <begin position="77"/>
        <end position="120"/>
    </location>
</feature>
<evidence type="ECO:0000256" key="1">
    <source>
        <dbReference type="SAM" id="MobiDB-lite"/>
    </source>
</evidence>
<sequence>MLRVRQWTDVQLLIHPVASPLVAATSPPPRSEADAFRHVIFALAIVDPTALQELLAATSDGTDSTTPEDFLHALSRALDTRHSPTPRRSSVARASESGGIHIPPASVDALVPVPADGLEDDDGDLDQQQVTSNVMDRVRPLPLVSDGMDDAVTRFPDDGVAAEQLQTLVQHVPAAERGIDTTPPTRQKTALVDETPPAWVTPTDGGTVATNIIRAPSEVEAGGAPCVHILCEVVDASLVDPHFWPSMARSLGGMCVTANFGKARLCVRADAFKGIDSRGSSHLLVHGCRFVLVEPVL</sequence>
<name>A0A6U4XLZ5_NEODS</name>
<dbReference type="EMBL" id="HBGF01048939">
    <property type="protein sequence ID" value="CAD9150779.1"/>
    <property type="molecule type" value="Transcribed_RNA"/>
</dbReference>
<reference evidence="2" key="1">
    <citation type="submission" date="2021-01" db="EMBL/GenBank/DDBJ databases">
        <authorList>
            <person name="Corre E."/>
            <person name="Pelletier E."/>
            <person name="Niang G."/>
            <person name="Scheremetjew M."/>
            <person name="Finn R."/>
            <person name="Kale V."/>
            <person name="Holt S."/>
            <person name="Cochrane G."/>
            <person name="Meng A."/>
            <person name="Brown T."/>
            <person name="Cohen L."/>
        </authorList>
    </citation>
    <scope>NUCLEOTIDE SEQUENCE</scope>
    <source>
        <strain evidence="2">CCAP 1951/1</strain>
    </source>
</reference>
<evidence type="ECO:0000313" key="3">
    <source>
        <dbReference type="EMBL" id="CAD9150779.1"/>
    </source>
</evidence>
<proteinExistence type="predicted"/>